<evidence type="ECO:0000256" key="4">
    <source>
        <dbReference type="ARBA" id="ARBA00023284"/>
    </source>
</evidence>
<dbReference type="CDD" id="cd03023">
    <property type="entry name" value="DsbA_Com1_like"/>
    <property type="match status" value="1"/>
</dbReference>
<dbReference type="PROSITE" id="PS51352">
    <property type="entry name" value="THIOREDOXIN_2"/>
    <property type="match status" value="1"/>
</dbReference>
<organism evidence="7 8">
    <name type="scientific">Aquabacter spiritensis</name>
    <dbReference type="NCBI Taxonomy" id="933073"/>
    <lineage>
        <taxon>Bacteria</taxon>
        <taxon>Pseudomonadati</taxon>
        <taxon>Pseudomonadota</taxon>
        <taxon>Alphaproteobacteria</taxon>
        <taxon>Hyphomicrobiales</taxon>
        <taxon>Xanthobacteraceae</taxon>
        <taxon>Aquabacter</taxon>
    </lineage>
</organism>
<evidence type="ECO:0000313" key="8">
    <source>
        <dbReference type="Proteomes" id="UP000294664"/>
    </source>
</evidence>
<dbReference type="InterPro" id="IPR041205">
    <property type="entry name" value="ScsC_N"/>
</dbReference>
<name>A0A4V2UXC4_9HYPH</name>
<feature type="chain" id="PRO_5020490244" evidence="5">
    <location>
        <begin position="40"/>
        <end position="266"/>
    </location>
</feature>
<dbReference type="PANTHER" id="PTHR13887:SF14">
    <property type="entry name" value="DISULFIDE BOND FORMATION PROTEIN D"/>
    <property type="match status" value="1"/>
</dbReference>
<dbReference type="Proteomes" id="UP000294664">
    <property type="component" value="Unassembled WGS sequence"/>
</dbReference>
<proteinExistence type="predicted"/>
<evidence type="ECO:0000313" key="7">
    <source>
        <dbReference type="EMBL" id="TCT02938.1"/>
    </source>
</evidence>
<dbReference type="InterPro" id="IPR013766">
    <property type="entry name" value="Thioredoxin_domain"/>
</dbReference>
<gene>
    <name evidence="7" type="ORF">EDC64_111110</name>
</gene>
<evidence type="ECO:0000256" key="1">
    <source>
        <dbReference type="ARBA" id="ARBA00022729"/>
    </source>
</evidence>
<feature type="domain" description="Thioredoxin" evidence="6">
    <location>
        <begin position="31"/>
        <end position="262"/>
    </location>
</feature>
<dbReference type="Pfam" id="PF18312">
    <property type="entry name" value="ScsC_N"/>
    <property type="match status" value="1"/>
</dbReference>
<comment type="caution">
    <text evidence="7">The sequence shown here is derived from an EMBL/GenBank/DDBJ whole genome shotgun (WGS) entry which is preliminary data.</text>
</comment>
<feature type="signal peptide" evidence="5">
    <location>
        <begin position="1"/>
        <end position="39"/>
    </location>
</feature>
<reference evidence="7 8" key="1">
    <citation type="submission" date="2019-03" db="EMBL/GenBank/DDBJ databases">
        <title>Genomic Encyclopedia of Type Strains, Phase IV (KMG-IV): sequencing the most valuable type-strain genomes for metagenomic binning, comparative biology and taxonomic classification.</title>
        <authorList>
            <person name="Goeker M."/>
        </authorList>
    </citation>
    <scope>NUCLEOTIDE SEQUENCE [LARGE SCALE GENOMIC DNA]</scope>
    <source>
        <strain evidence="7 8">DSM 9035</strain>
    </source>
</reference>
<evidence type="ECO:0000256" key="3">
    <source>
        <dbReference type="ARBA" id="ARBA00023157"/>
    </source>
</evidence>
<dbReference type="InterPro" id="IPR036249">
    <property type="entry name" value="Thioredoxin-like_sf"/>
</dbReference>
<keyword evidence="3" id="KW-1015">Disulfide bond</keyword>
<dbReference type="GO" id="GO:0016853">
    <property type="term" value="F:isomerase activity"/>
    <property type="evidence" value="ECO:0007669"/>
    <property type="project" value="UniProtKB-KW"/>
</dbReference>
<protein>
    <submittedName>
        <fullName evidence="7">Protein-disulfide isomerase</fullName>
    </submittedName>
</protein>
<keyword evidence="8" id="KW-1185">Reference proteome</keyword>
<dbReference type="GO" id="GO:0016491">
    <property type="term" value="F:oxidoreductase activity"/>
    <property type="evidence" value="ECO:0007669"/>
    <property type="project" value="UniProtKB-KW"/>
</dbReference>
<keyword evidence="2" id="KW-0560">Oxidoreductase</keyword>
<keyword evidence="7" id="KW-0413">Isomerase</keyword>
<dbReference type="AlphaFoldDB" id="A0A4V2UXC4"/>
<evidence type="ECO:0000256" key="5">
    <source>
        <dbReference type="SAM" id="SignalP"/>
    </source>
</evidence>
<dbReference type="InterPro" id="IPR001853">
    <property type="entry name" value="DSBA-like_thioredoxin_dom"/>
</dbReference>
<dbReference type="EMBL" id="SMAI01000011">
    <property type="protein sequence ID" value="TCT02938.1"/>
    <property type="molecule type" value="Genomic_DNA"/>
</dbReference>
<accession>A0A4V2UXC4</accession>
<dbReference type="Pfam" id="PF01323">
    <property type="entry name" value="DSBA"/>
    <property type="match status" value="1"/>
</dbReference>
<evidence type="ECO:0000256" key="2">
    <source>
        <dbReference type="ARBA" id="ARBA00023002"/>
    </source>
</evidence>
<dbReference type="SUPFAM" id="SSF52833">
    <property type="entry name" value="Thioredoxin-like"/>
    <property type="match status" value="1"/>
</dbReference>
<dbReference type="Gene3D" id="3.40.30.10">
    <property type="entry name" value="Glutaredoxin"/>
    <property type="match status" value="1"/>
</dbReference>
<sequence>MIPTPHFVLMENHMFRSGLRAAFACVATLGILAAAPSPAAAFTDAEKTEIGTVVRDYLMKNPEVLQEVITELEKKQQAQETAGRSQALAEMKDLIFDSPRGVVVGNPKGDVTLVEFFDYNCGYCKHALADLTKLMKEDPNLKVVLKEFPVLGKGSVEAAQVAVAVRMVAPDKYLAFHNALLSGRGQADRTRALAAAKEAGIDPALIQKQASSPELNATLDESMKIAQALGLNGTPSFVVGEEVVIGAVGYEQLKAAVDAQRKTQAK</sequence>
<evidence type="ECO:0000259" key="6">
    <source>
        <dbReference type="PROSITE" id="PS51352"/>
    </source>
</evidence>
<keyword evidence="4" id="KW-0676">Redox-active center</keyword>
<dbReference type="PANTHER" id="PTHR13887">
    <property type="entry name" value="GLUTATHIONE S-TRANSFERASE KAPPA"/>
    <property type="match status" value="1"/>
</dbReference>
<keyword evidence="1 5" id="KW-0732">Signal</keyword>